<evidence type="ECO:0000313" key="1">
    <source>
        <dbReference type="EMBL" id="SEU14212.1"/>
    </source>
</evidence>
<reference evidence="2" key="1">
    <citation type="submission" date="2016-10" db="EMBL/GenBank/DDBJ databases">
        <authorList>
            <person name="Varghese N."/>
            <person name="Submissions S."/>
        </authorList>
    </citation>
    <scope>NUCLEOTIDE SEQUENCE [LARGE SCALE GENOMIC DNA]</scope>
    <source>
        <strain evidence="2">NLAE-zl-G277</strain>
    </source>
</reference>
<protein>
    <submittedName>
        <fullName evidence="1">Sel1 repeat-containing protein</fullName>
    </submittedName>
</protein>
<dbReference type="InterPro" id="IPR050767">
    <property type="entry name" value="Sel1_AlgK"/>
</dbReference>
<dbReference type="RefSeq" id="WP_166434579.1">
    <property type="nucleotide sequence ID" value="NZ_FOIM01000036.1"/>
</dbReference>
<dbReference type="SMART" id="SM00671">
    <property type="entry name" value="SEL1"/>
    <property type="match status" value="3"/>
</dbReference>
<dbReference type="EMBL" id="FOIM01000036">
    <property type="protein sequence ID" value="SEU14212.1"/>
    <property type="molecule type" value="Genomic_DNA"/>
</dbReference>
<organism evidence="1 2">
    <name type="scientific">Enterocloster lavalensis</name>
    <dbReference type="NCBI Taxonomy" id="460384"/>
    <lineage>
        <taxon>Bacteria</taxon>
        <taxon>Bacillati</taxon>
        <taxon>Bacillota</taxon>
        <taxon>Clostridia</taxon>
        <taxon>Lachnospirales</taxon>
        <taxon>Lachnospiraceae</taxon>
        <taxon>Enterocloster</taxon>
    </lineage>
</organism>
<proteinExistence type="predicted"/>
<dbReference type="GeneID" id="93279601"/>
<dbReference type="Gene3D" id="1.25.40.10">
    <property type="entry name" value="Tetratricopeptide repeat domain"/>
    <property type="match status" value="2"/>
</dbReference>
<accession>A0A1I0JWB2</accession>
<keyword evidence="2" id="KW-1185">Reference proteome</keyword>
<dbReference type="PANTHER" id="PTHR11102:SF160">
    <property type="entry name" value="ERAD-ASSOCIATED E3 UBIQUITIN-PROTEIN LIGASE COMPONENT HRD3"/>
    <property type="match status" value="1"/>
</dbReference>
<dbReference type="STRING" id="460384.SAMN05216313_13620"/>
<dbReference type="InterPro" id="IPR011990">
    <property type="entry name" value="TPR-like_helical_dom_sf"/>
</dbReference>
<sequence>MSTTEKGERLSQTVIEAKCFLAEMALKHSDYEYAVQIYREILDLTDSGLAAYQLGALCAMGKGTKQDFLEAAYWFFQAQNQGKEEAGRLLAKSTLDYFRQDLDRLTPELLWKKAVAFSERVFGEQETRAASISCLKQMVNFCIEKEDFENEVKIVRALAEYGKDAESQNRMGVLYNRGIGLERNDLAALYWFNKAEEQGEAAAGTDCDGIFQAYCRNLGREDFAEQIGLLAHWCRTGRGPVPLDRERGAYWTGRMEKIMTGPDRKGRPDA</sequence>
<evidence type="ECO:0000313" key="2">
    <source>
        <dbReference type="Proteomes" id="UP000198508"/>
    </source>
</evidence>
<dbReference type="PANTHER" id="PTHR11102">
    <property type="entry name" value="SEL-1-LIKE PROTEIN"/>
    <property type="match status" value="1"/>
</dbReference>
<dbReference type="SUPFAM" id="SSF81901">
    <property type="entry name" value="HCP-like"/>
    <property type="match status" value="1"/>
</dbReference>
<name>A0A1I0JWB2_9FIRM</name>
<dbReference type="Pfam" id="PF08238">
    <property type="entry name" value="Sel1"/>
    <property type="match status" value="3"/>
</dbReference>
<dbReference type="InterPro" id="IPR006597">
    <property type="entry name" value="Sel1-like"/>
</dbReference>
<dbReference type="Proteomes" id="UP000198508">
    <property type="component" value="Unassembled WGS sequence"/>
</dbReference>
<gene>
    <name evidence="1" type="ORF">SAMN05216313_13620</name>
</gene>
<dbReference type="AlphaFoldDB" id="A0A1I0JWB2"/>